<reference evidence="2" key="1">
    <citation type="submission" date="2023-03" db="EMBL/GenBank/DDBJ databases">
        <title>Massive genome expansion in bonnet fungi (Mycena s.s.) driven by repeated elements and novel gene families across ecological guilds.</title>
        <authorList>
            <consortium name="Lawrence Berkeley National Laboratory"/>
            <person name="Harder C.B."/>
            <person name="Miyauchi S."/>
            <person name="Viragh M."/>
            <person name="Kuo A."/>
            <person name="Thoen E."/>
            <person name="Andreopoulos B."/>
            <person name="Lu D."/>
            <person name="Skrede I."/>
            <person name="Drula E."/>
            <person name="Henrissat B."/>
            <person name="Morin E."/>
            <person name="Kohler A."/>
            <person name="Barry K."/>
            <person name="LaButti K."/>
            <person name="Morin E."/>
            <person name="Salamov A."/>
            <person name="Lipzen A."/>
            <person name="Mereny Z."/>
            <person name="Hegedus B."/>
            <person name="Baldrian P."/>
            <person name="Stursova M."/>
            <person name="Weitz H."/>
            <person name="Taylor A."/>
            <person name="Grigoriev I.V."/>
            <person name="Nagy L.G."/>
            <person name="Martin F."/>
            <person name="Kauserud H."/>
        </authorList>
    </citation>
    <scope>NUCLEOTIDE SEQUENCE</scope>
    <source>
        <strain evidence="2">CBHHK188m</strain>
    </source>
</reference>
<accession>A0AAD7J3V3</accession>
<evidence type="ECO:0000313" key="3">
    <source>
        <dbReference type="Proteomes" id="UP001215280"/>
    </source>
</evidence>
<feature type="transmembrane region" description="Helical" evidence="1">
    <location>
        <begin position="61"/>
        <end position="80"/>
    </location>
</feature>
<dbReference type="EMBL" id="JARJLG010000061">
    <property type="protein sequence ID" value="KAJ7756421.1"/>
    <property type="molecule type" value="Genomic_DNA"/>
</dbReference>
<keyword evidence="1" id="KW-1133">Transmembrane helix</keyword>
<keyword evidence="3" id="KW-1185">Reference proteome</keyword>
<protein>
    <submittedName>
        <fullName evidence="2">Uncharacterized protein</fullName>
    </submittedName>
</protein>
<gene>
    <name evidence="2" type="ORF">DFH07DRAFT_820512</name>
</gene>
<dbReference type="AlphaFoldDB" id="A0AAD7J3V3"/>
<sequence>MPLCSNRFPLPGSPSTCTLDTAIVPLPSFFLLVALVANFILSRRNSTAAKIWIKSVRWWHITYLVLVACQIAMTILELVRLALEKFGIGLLPINTIGLISVFIFLWRERTSRTRGLLFILAVYWFFLAIFETVKVARLHRLEELNPTTTKTSQYPSSDWFLDNAVMLALYFIFFVAESATLFVSRRQRADLDGVYKLSSNV</sequence>
<keyword evidence="1" id="KW-0812">Transmembrane</keyword>
<evidence type="ECO:0000313" key="2">
    <source>
        <dbReference type="EMBL" id="KAJ7756421.1"/>
    </source>
</evidence>
<dbReference type="Proteomes" id="UP001215280">
    <property type="component" value="Unassembled WGS sequence"/>
</dbReference>
<feature type="transmembrane region" description="Helical" evidence="1">
    <location>
        <begin position="117"/>
        <end position="136"/>
    </location>
</feature>
<name>A0AAD7J3V3_9AGAR</name>
<feature type="transmembrane region" description="Helical" evidence="1">
    <location>
        <begin position="86"/>
        <end position="105"/>
    </location>
</feature>
<keyword evidence="1" id="KW-0472">Membrane</keyword>
<feature type="transmembrane region" description="Helical" evidence="1">
    <location>
        <begin position="22"/>
        <end position="41"/>
    </location>
</feature>
<organism evidence="2 3">
    <name type="scientific">Mycena maculata</name>
    <dbReference type="NCBI Taxonomy" id="230809"/>
    <lineage>
        <taxon>Eukaryota</taxon>
        <taxon>Fungi</taxon>
        <taxon>Dikarya</taxon>
        <taxon>Basidiomycota</taxon>
        <taxon>Agaricomycotina</taxon>
        <taxon>Agaricomycetes</taxon>
        <taxon>Agaricomycetidae</taxon>
        <taxon>Agaricales</taxon>
        <taxon>Marasmiineae</taxon>
        <taxon>Mycenaceae</taxon>
        <taxon>Mycena</taxon>
    </lineage>
</organism>
<evidence type="ECO:0000256" key="1">
    <source>
        <dbReference type="SAM" id="Phobius"/>
    </source>
</evidence>
<feature type="transmembrane region" description="Helical" evidence="1">
    <location>
        <begin position="164"/>
        <end position="183"/>
    </location>
</feature>
<proteinExistence type="predicted"/>
<comment type="caution">
    <text evidence="2">The sequence shown here is derived from an EMBL/GenBank/DDBJ whole genome shotgun (WGS) entry which is preliminary data.</text>
</comment>